<comment type="similarity">
    <text evidence="5 15">In the C-terminal section; belongs to the HTP reductase family.</text>
</comment>
<feature type="binding site" evidence="17">
    <location>
        <position position="208"/>
    </location>
    <ligand>
        <name>substrate</name>
    </ligand>
</feature>
<dbReference type="PATRIC" id="fig|1666911.3.peg.2380"/>
<feature type="binding site" evidence="18">
    <location>
        <position position="80"/>
    </location>
    <ligand>
        <name>Zn(2+)</name>
        <dbReference type="ChEBI" id="CHEBI:29105"/>
        <note>catalytic</note>
    </ligand>
</feature>
<feature type="binding site" evidence="17">
    <location>
        <position position="292"/>
    </location>
    <ligand>
        <name>substrate</name>
    </ligand>
</feature>
<dbReference type="GO" id="GO:0050661">
    <property type="term" value="F:NADP binding"/>
    <property type="evidence" value="ECO:0007669"/>
    <property type="project" value="InterPro"/>
</dbReference>
<name>A0A0P8DKN9_9CYAN</name>
<evidence type="ECO:0000259" key="19">
    <source>
        <dbReference type="PROSITE" id="PS51747"/>
    </source>
</evidence>
<keyword evidence="7 15" id="KW-0479">Metal-binding</keyword>
<protein>
    <recommendedName>
        <fullName evidence="15">Riboflavin biosynthesis protein RibD</fullName>
    </recommendedName>
    <domain>
        <recommendedName>
            <fullName evidence="15">Diaminohydroxyphosphoribosylaminopyrimidine deaminase</fullName>
            <shortName evidence="15">DRAP deaminase</shortName>
            <ecNumber evidence="15">3.5.4.26</ecNumber>
        </recommendedName>
        <alternativeName>
            <fullName evidence="15">Riboflavin-specific deaminase</fullName>
        </alternativeName>
    </domain>
    <domain>
        <recommendedName>
            <fullName evidence="15">5-amino-6-(5-phosphoribosylamino)uracil reductase</fullName>
            <ecNumber evidence="15">1.1.1.193</ecNumber>
        </recommendedName>
        <alternativeName>
            <fullName evidence="15">HTP reductase</fullName>
        </alternativeName>
    </domain>
</protein>
<evidence type="ECO:0000256" key="12">
    <source>
        <dbReference type="ARBA" id="ARBA00023268"/>
    </source>
</evidence>
<evidence type="ECO:0000256" key="11">
    <source>
        <dbReference type="ARBA" id="ARBA00023002"/>
    </source>
</evidence>
<dbReference type="PIRSF" id="PIRSF006769">
    <property type="entry name" value="RibD"/>
    <property type="match status" value="1"/>
</dbReference>
<dbReference type="InterPro" id="IPR024072">
    <property type="entry name" value="DHFR-like_dom_sf"/>
</dbReference>
<dbReference type="AlphaFoldDB" id="A0A0P8DKN9"/>
<dbReference type="NCBIfam" id="TIGR00326">
    <property type="entry name" value="eubact_ribD"/>
    <property type="match status" value="1"/>
</dbReference>
<evidence type="ECO:0000256" key="1">
    <source>
        <dbReference type="ARBA" id="ARBA00002151"/>
    </source>
</evidence>
<dbReference type="PROSITE" id="PS00903">
    <property type="entry name" value="CYT_DCMP_DEAMINASES_1"/>
    <property type="match status" value="1"/>
</dbReference>
<dbReference type="GO" id="GO:0009231">
    <property type="term" value="P:riboflavin biosynthetic process"/>
    <property type="evidence" value="ECO:0007669"/>
    <property type="project" value="UniProtKB-UniPathway"/>
</dbReference>
<feature type="binding site" evidence="17">
    <location>
        <position position="172"/>
    </location>
    <ligand>
        <name>substrate</name>
    </ligand>
</feature>
<evidence type="ECO:0000256" key="4">
    <source>
        <dbReference type="ARBA" id="ARBA00005259"/>
    </source>
</evidence>
<dbReference type="GO" id="GO:0008270">
    <property type="term" value="F:zinc ion binding"/>
    <property type="evidence" value="ECO:0007669"/>
    <property type="project" value="InterPro"/>
</dbReference>
<proteinExistence type="inferred from homology"/>
<sequence>MPQSVSLDAAMMGRCCELALQAAGHTAPNPMVGSVIVQGEEIVGEGFHPKAGEPHAEVFALQAAGDRAQNATLYVNLEPCKHTGRTPPCSEAIIQAGIRRVVIGMADPNPTASGGIQKLQAAGLEVSVGVEGDRCRQINEAFIHRVTHHSPFGIFKYAMTLDGKIATTTGHSAWISGPQSRIQVHRLRGQCDAVIVGGNTVRKDNPHLTNHGQGSHTPLRVVMSRQLNLPLTAHLWNTATAPTLVMTQPNANLEVQQALQVQGVEIISVPNLTPAVVMRQLYERDLMSVLWECGGALAAEAITQGAVQKVWAFIAPKIIGGATAPSPVGELGLTQMSDARSLKNVTITPIDEDFLLQGYL</sequence>
<keyword evidence="9 15" id="KW-0862">Zinc</keyword>
<feature type="binding site" evidence="17">
    <location>
        <position position="158"/>
    </location>
    <ligand>
        <name>NADP(+)</name>
        <dbReference type="ChEBI" id="CHEBI:58349"/>
    </ligand>
</feature>
<evidence type="ECO:0000256" key="10">
    <source>
        <dbReference type="ARBA" id="ARBA00022857"/>
    </source>
</evidence>
<comment type="function">
    <text evidence="1 15">Converts 2,5-diamino-6-(ribosylamino)-4(3h)-pyrimidinone 5'-phosphate into 5-amino-6-(ribosylamino)-2,4(1h,3h)-pyrimidinedione 5'-phosphate.</text>
</comment>
<feature type="binding site" evidence="18">
    <location>
        <position position="55"/>
    </location>
    <ligand>
        <name>Zn(2+)</name>
        <dbReference type="ChEBI" id="CHEBI:29105"/>
        <note>catalytic</note>
    </ligand>
</feature>
<feature type="binding site" evidence="18">
    <location>
        <position position="89"/>
    </location>
    <ligand>
        <name>Zn(2+)</name>
        <dbReference type="ChEBI" id="CHEBI:29105"/>
        <note>catalytic</note>
    </ligand>
</feature>
<dbReference type="PANTHER" id="PTHR38011:SF7">
    <property type="entry name" value="2,5-DIAMINO-6-RIBOSYLAMINO-4(3H)-PYRIMIDINONE 5'-PHOSPHATE REDUCTASE"/>
    <property type="match status" value="1"/>
</dbReference>
<keyword evidence="8 15" id="KW-0378">Hydrolase</keyword>
<dbReference type="SUPFAM" id="SSF53597">
    <property type="entry name" value="Dihydrofolate reductase-like"/>
    <property type="match status" value="1"/>
</dbReference>
<evidence type="ECO:0000256" key="6">
    <source>
        <dbReference type="ARBA" id="ARBA00022619"/>
    </source>
</evidence>
<feature type="binding site" evidence="17">
    <location>
        <position position="204"/>
    </location>
    <ligand>
        <name>NADP(+)</name>
        <dbReference type="ChEBI" id="CHEBI:58349"/>
    </ligand>
</feature>
<feature type="binding site" evidence="17">
    <location>
        <position position="200"/>
    </location>
    <ligand>
        <name>NADP(+)</name>
        <dbReference type="ChEBI" id="CHEBI:58349"/>
    </ligand>
</feature>
<comment type="similarity">
    <text evidence="4 15">In the N-terminal section; belongs to the cytidine and deoxycytidylate deaminase family.</text>
</comment>
<feature type="domain" description="CMP/dCMP-type deaminase" evidence="19">
    <location>
        <begin position="6"/>
        <end position="127"/>
    </location>
</feature>
<keyword evidence="10 15" id="KW-0521">NADP</keyword>
<comment type="cofactor">
    <cofactor evidence="15 18">
        <name>Zn(2+)</name>
        <dbReference type="ChEBI" id="CHEBI:29105"/>
    </cofactor>
    <text evidence="15 18">Binds 1 zinc ion.</text>
</comment>
<evidence type="ECO:0000313" key="21">
    <source>
        <dbReference type="Proteomes" id="UP000050465"/>
    </source>
</evidence>
<dbReference type="Gene3D" id="3.40.430.10">
    <property type="entry name" value="Dihydrofolate Reductase, subunit A"/>
    <property type="match status" value="1"/>
</dbReference>
<comment type="catalytic activity">
    <reaction evidence="14 15">
        <text>2,5-diamino-6-hydroxy-4-(5-phosphoribosylamino)-pyrimidine + H2O + H(+) = 5-amino-6-(5-phospho-D-ribosylamino)uracil + NH4(+)</text>
        <dbReference type="Rhea" id="RHEA:21868"/>
        <dbReference type="ChEBI" id="CHEBI:15377"/>
        <dbReference type="ChEBI" id="CHEBI:15378"/>
        <dbReference type="ChEBI" id="CHEBI:28938"/>
        <dbReference type="ChEBI" id="CHEBI:58453"/>
        <dbReference type="ChEBI" id="CHEBI:58614"/>
        <dbReference type="EC" id="3.5.4.26"/>
    </reaction>
</comment>
<evidence type="ECO:0000256" key="2">
    <source>
        <dbReference type="ARBA" id="ARBA00004882"/>
    </source>
</evidence>
<comment type="caution">
    <text evidence="20">The sequence shown here is derived from an EMBL/GenBank/DDBJ whole genome shotgun (WGS) entry which is preliminary data.</text>
</comment>
<reference evidence="20 21" key="1">
    <citation type="submission" date="2015-09" db="EMBL/GenBank/DDBJ databases">
        <title>Identification and resolution of microdiversity through metagenomic sequencing of parallel consortia.</title>
        <authorList>
            <person name="Nelson W.C."/>
            <person name="Romine M.F."/>
            <person name="Lindemann S.R."/>
        </authorList>
    </citation>
    <scope>NUCLEOTIDE SEQUENCE [LARGE SCALE GENOMIC DNA]</scope>
    <source>
        <strain evidence="20">Ana</strain>
    </source>
</reference>
<dbReference type="EMBL" id="LJZR01000001">
    <property type="protein sequence ID" value="KPQ37467.1"/>
    <property type="molecule type" value="Genomic_DNA"/>
</dbReference>
<dbReference type="UniPathway" id="UPA00275">
    <property type="reaction ID" value="UER00401"/>
</dbReference>
<feature type="active site" description="Proton donor" evidence="16">
    <location>
        <position position="57"/>
    </location>
</feature>
<dbReference type="PANTHER" id="PTHR38011">
    <property type="entry name" value="DIHYDROFOLATE REDUCTASE FAMILY PROTEIN (AFU_ORTHOLOGUE AFUA_8G06820)"/>
    <property type="match status" value="1"/>
</dbReference>
<accession>A0A0P8DKN9</accession>
<dbReference type="Gene3D" id="3.40.140.10">
    <property type="entry name" value="Cytidine Deaminase, domain 2"/>
    <property type="match status" value="1"/>
</dbReference>
<dbReference type="InterPro" id="IPR011549">
    <property type="entry name" value="RibD_C"/>
</dbReference>
<keyword evidence="11 15" id="KW-0560">Oxidoreductase</keyword>
<dbReference type="InterPro" id="IPR004794">
    <property type="entry name" value="Eubact_RibD"/>
</dbReference>
<dbReference type="InterPro" id="IPR050765">
    <property type="entry name" value="Riboflavin_Biosynth_HTPR"/>
</dbReference>
<comment type="catalytic activity">
    <reaction evidence="13 15">
        <text>5-amino-6-(5-phospho-D-ribitylamino)uracil + NADP(+) = 5-amino-6-(5-phospho-D-ribosylamino)uracil + NADPH + H(+)</text>
        <dbReference type="Rhea" id="RHEA:17845"/>
        <dbReference type="ChEBI" id="CHEBI:15378"/>
        <dbReference type="ChEBI" id="CHEBI:57783"/>
        <dbReference type="ChEBI" id="CHEBI:58349"/>
        <dbReference type="ChEBI" id="CHEBI:58421"/>
        <dbReference type="ChEBI" id="CHEBI:58453"/>
        <dbReference type="EC" id="1.1.1.193"/>
    </reaction>
</comment>
<dbReference type="STRING" id="1666911.HLUCCA11_00025"/>
<gene>
    <name evidence="20" type="primary">ribD</name>
    <name evidence="20" type="ORF">HLUCCA11_00025</name>
</gene>
<evidence type="ECO:0000256" key="17">
    <source>
        <dbReference type="PIRSR" id="PIRSR006769-2"/>
    </source>
</evidence>
<evidence type="ECO:0000256" key="3">
    <source>
        <dbReference type="ARBA" id="ARBA00004910"/>
    </source>
</evidence>
<comment type="pathway">
    <text evidence="2 15">Cofactor biosynthesis; riboflavin biosynthesis; 5-amino-6-(D-ribitylamino)uracil from GTP: step 2/4.</text>
</comment>
<dbReference type="InterPro" id="IPR016192">
    <property type="entry name" value="APOBEC/CMP_deaminase_Zn-bd"/>
</dbReference>
<evidence type="ECO:0000256" key="9">
    <source>
        <dbReference type="ARBA" id="ARBA00022833"/>
    </source>
</evidence>
<dbReference type="EC" id="3.5.4.26" evidence="15"/>
<evidence type="ECO:0000313" key="20">
    <source>
        <dbReference type="EMBL" id="KPQ37467.1"/>
    </source>
</evidence>
<evidence type="ECO:0000256" key="14">
    <source>
        <dbReference type="ARBA" id="ARBA00049886"/>
    </source>
</evidence>
<dbReference type="NCBIfam" id="TIGR00227">
    <property type="entry name" value="ribD_Cterm"/>
    <property type="match status" value="1"/>
</dbReference>
<evidence type="ECO:0000256" key="5">
    <source>
        <dbReference type="ARBA" id="ARBA00007417"/>
    </source>
</evidence>
<evidence type="ECO:0000256" key="15">
    <source>
        <dbReference type="PIRNR" id="PIRNR006769"/>
    </source>
</evidence>
<dbReference type="Pfam" id="PF01872">
    <property type="entry name" value="RibD_C"/>
    <property type="match status" value="1"/>
</dbReference>
<dbReference type="Pfam" id="PF00383">
    <property type="entry name" value="dCMP_cyt_deam_1"/>
    <property type="match status" value="1"/>
</dbReference>
<organism evidence="20 21">
    <name type="scientific">Phormidesmis priestleyi Ana</name>
    <dbReference type="NCBI Taxonomy" id="1666911"/>
    <lineage>
        <taxon>Bacteria</taxon>
        <taxon>Bacillati</taxon>
        <taxon>Cyanobacteriota</taxon>
        <taxon>Cyanophyceae</taxon>
        <taxon>Leptolyngbyales</taxon>
        <taxon>Leptolyngbyaceae</taxon>
        <taxon>Phormidesmis</taxon>
    </lineage>
</organism>
<evidence type="ECO:0000256" key="16">
    <source>
        <dbReference type="PIRSR" id="PIRSR006769-1"/>
    </source>
</evidence>
<feature type="binding site" evidence="17">
    <location>
        <position position="188"/>
    </location>
    <ligand>
        <name>substrate</name>
    </ligand>
</feature>
<evidence type="ECO:0000256" key="8">
    <source>
        <dbReference type="ARBA" id="ARBA00022801"/>
    </source>
</evidence>
<dbReference type="SUPFAM" id="SSF53927">
    <property type="entry name" value="Cytidine deaminase-like"/>
    <property type="match status" value="1"/>
</dbReference>
<dbReference type="FunFam" id="3.40.140.10:FF:000025">
    <property type="entry name" value="Riboflavin biosynthesis protein RibD"/>
    <property type="match status" value="1"/>
</dbReference>
<dbReference type="InterPro" id="IPR002125">
    <property type="entry name" value="CMP_dCMP_dom"/>
</dbReference>
<keyword evidence="6 15" id="KW-0686">Riboflavin biosynthesis</keyword>
<dbReference type="InterPro" id="IPR016193">
    <property type="entry name" value="Cytidine_deaminase-like"/>
</dbReference>
<dbReference type="GO" id="GO:0008703">
    <property type="term" value="F:5-amino-6-(5-phosphoribosylamino)uracil reductase activity"/>
    <property type="evidence" value="ECO:0007669"/>
    <property type="project" value="UniProtKB-EC"/>
</dbReference>
<evidence type="ECO:0000256" key="7">
    <source>
        <dbReference type="ARBA" id="ARBA00022723"/>
    </source>
</evidence>
<dbReference type="InterPro" id="IPR002734">
    <property type="entry name" value="RibDG_C"/>
</dbReference>
<dbReference type="PROSITE" id="PS51747">
    <property type="entry name" value="CYT_DCMP_DEAMINASES_2"/>
    <property type="match status" value="1"/>
</dbReference>
<dbReference type="CDD" id="cd01284">
    <property type="entry name" value="Riboflavin_deaminase-reductase"/>
    <property type="match status" value="1"/>
</dbReference>
<evidence type="ECO:0000256" key="18">
    <source>
        <dbReference type="PIRSR" id="PIRSR006769-3"/>
    </source>
</evidence>
<keyword evidence="12" id="KW-0511">Multifunctional enzyme</keyword>
<dbReference type="GO" id="GO:0008835">
    <property type="term" value="F:diaminohydroxyphosphoribosylaminopyrimidine deaminase activity"/>
    <property type="evidence" value="ECO:0007669"/>
    <property type="project" value="UniProtKB-EC"/>
</dbReference>
<feature type="binding site" evidence="17">
    <location>
        <position position="174"/>
    </location>
    <ligand>
        <name>NADP(+)</name>
        <dbReference type="ChEBI" id="CHEBI:58349"/>
    </ligand>
</feature>
<comment type="pathway">
    <text evidence="3 15">Cofactor biosynthesis; riboflavin biosynthesis; 5-amino-6-(D-ribitylamino)uracil from GTP: step 3/4.</text>
</comment>
<evidence type="ECO:0000256" key="13">
    <source>
        <dbReference type="ARBA" id="ARBA00049861"/>
    </source>
</evidence>
<dbReference type="Proteomes" id="UP000050465">
    <property type="component" value="Unassembled WGS sequence"/>
</dbReference>
<dbReference type="EC" id="1.1.1.193" evidence="15"/>